<dbReference type="EMBL" id="CADCWE010000153">
    <property type="protein sequence ID" value="CAA9545500.1"/>
    <property type="molecule type" value="Genomic_DNA"/>
</dbReference>
<feature type="compositionally biased region" description="Basic residues" evidence="1">
    <location>
        <begin position="241"/>
        <end position="251"/>
    </location>
</feature>
<evidence type="ECO:0000313" key="2">
    <source>
        <dbReference type="EMBL" id="CAA9545500.1"/>
    </source>
</evidence>
<feature type="compositionally biased region" description="Basic residues" evidence="1">
    <location>
        <begin position="1"/>
        <end position="13"/>
    </location>
</feature>
<feature type="compositionally biased region" description="Basic and acidic residues" evidence="1">
    <location>
        <begin position="286"/>
        <end position="296"/>
    </location>
</feature>
<gene>
    <name evidence="2" type="ORF">AVDCRST_MAG73-2371</name>
</gene>
<sequence>GERRPNPNRRRRGDRPGRAGPVAANRDRSGTNLRHPRGAAGPDPLQRDRQRQHVPRLGRRHDQPDPGGDHRHRRGRDDLGGRDRGNRPLGRGPDGDQRRNLGADPAQHPVSLRCPVLGWHPRLRDPGPGRGRVRSVQRLAGDRLPDPADHRHPDPVSGRARHRPGPDRWQAQSLQGAGLAVPWAGSPVGDPVSGDRDAADRRRRGLGDARDRVRPLRPGDRRQRGGGALGRRAGDAGQARGLRHQRPPGRTRRVDRDRDQWLGRRQPDRREHGTERDRRGRRRRHFPDGRSGDNPRHPGRRAVHPTGALHPADRRGRRRGRPRDHGRHDHRRGPLAAAARRL</sequence>
<organism evidence="2">
    <name type="scientific">uncultured Thermomicrobiales bacterium</name>
    <dbReference type="NCBI Taxonomy" id="1645740"/>
    <lineage>
        <taxon>Bacteria</taxon>
        <taxon>Pseudomonadati</taxon>
        <taxon>Thermomicrobiota</taxon>
        <taxon>Thermomicrobia</taxon>
        <taxon>Thermomicrobiales</taxon>
        <taxon>environmental samples</taxon>
    </lineage>
</organism>
<feature type="compositionally biased region" description="Basic and acidic residues" evidence="1">
    <location>
        <begin position="193"/>
        <end position="223"/>
    </location>
</feature>
<feature type="compositionally biased region" description="Basic and acidic residues" evidence="1">
    <location>
        <begin position="140"/>
        <end position="154"/>
    </location>
</feature>
<name>A0A6J4UB75_9BACT</name>
<proteinExistence type="predicted"/>
<feature type="non-terminal residue" evidence="2">
    <location>
        <position position="1"/>
    </location>
</feature>
<feature type="compositionally biased region" description="Basic and acidic residues" evidence="1">
    <location>
        <begin position="60"/>
        <end position="86"/>
    </location>
</feature>
<feature type="non-terminal residue" evidence="2">
    <location>
        <position position="342"/>
    </location>
</feature>
<evidence type="ECO:0000256" key="1">
    <source>
        <dbReference type="SAM" id="MobiDB-lite"/>
    </source>
</evidence>
<feature type="compositionally biased region" description="Basic and acidic residues" evidence="1">
    <location>
        <begin position="252"/>
        <end position="278"/>
    </location>
</feature>
<dbReference type="AlphaFoldDB" id="A0A6J4UB75"/>
<feature type="region of interest" description="Disordered" evidence="1">
    <location>
        <begin position="1"/>
        <end position="342"/>
    </location>
</feature>
<reference evidence="2" key="1">
    <citation type="submission" date="2020-02" db="EMBL/GenBank/DDBJ databases">
        <authorList>
            <person name="Meier V. D."/>
        </authorList>
    </citation>
    <scope>NUCLEOTIDE SEQUENCE</scope>
    <source>
        <strain evidence="2">AVDCRST_MAG73</strain>
    </source>
</reference>
<protein>
    <submittedName>
        <fullName evidence="2">Ribose ABC transport system, permease protein RbsC</fullName>
    </submittedName>
</protein>
<feature type="compositionally biased region" description="Basic residues" evidence="1">
    <location>
        <begin position="315"/>
        <end position="333"/>
    </location>
</feature>
<accession>A0A6J4UB75</accession>